<protein>
    <submittedName>
        <fullName evidence="1">ORFX</fullName>
    </submittedName>
</protein>
<evidence type="ECO:0000313" key="1">
    <source>
        <dbReference type="EMBL" id="ADX97497.1"/>
    </source>
</evidence>
<name>F1D7Y7_9VIRU</name>
<organism evidence="1">
    <name type="scientific">Bottlenose dolphin astrovirus 1</name>
    <dbReference type="NCBI Taxonomy" id="645425"/>
    <lineage>
        <taxon>Viruses</taxon>
        <taxon>Riboviria</taxon>
        <taxon>Orthornavirae</taxon>
        <taxon>Pisuviricota</taxon>
        <taxon>Stelpaviricetes</taxon>
        <taxon>Stellavirales</taxon>
        <taxon>Astroviridae</taxon>
        <taxon>Mamastrovirus</taxon>
        <taxon>Mamastrovirus tursiopis</taxon>
        <taxon>Mamastrovirus 7</taxon>
    </lineage>
</organism>
<proteinExistence type="predicted"/>
<accession>F1D7Y7</accession>
<sequence length="100" mass="11311">MLALRLKPPAHREAKVVPVQGLEGEIPQLKSQLIPNQREMDRTDVVDALIEISVVNQYGDRSSVNLINKESPGRHRLCPRLLQLLWELLMGIPAIRQRGS</sequence>
<reference evidence="1" key="1">
    <citation type="submission" date="2010-11" db="EMBL/GenBank/DDBJ databases">
        <title>Discovery, Phylogenetic Analysis, Diagnostic Test Development, and Surveillance of the Astroviruses of Marine Mammals.</title>
        <authorList>
            <person name="Wellehan J.F.X.Jr."/>
        </authorList>
    </citation>
    <scope>NUCLEOTIDE SEQUENCE</scope>
    <source>
        <strain evidence="1">Tt27</strain>
    </source>
</reference>
<dbReference type="EMBL" id="HQ668123">
    <property type="protein sequence ID" value="ADX97497.1"/>
    <property type="molecule type" value="Genomic_RNA"/>
</dbReference>